<proteinExistence type="predicted"/>
<dbReference type="AlphaFoldDB" id="A0A1T4TE16"/>
<accession>A0A1T4TE16</accession>
<evidence type="ECO:0000313" key="3">
    <source>
        <dbReference type="Proteomes" id="UP000190092"/>
    </source>
</evidence>
<keyword evidence="1" id="KW-0472">Membrane</keyword>
<gene>
    <name evidence="2" type="ORF">SAMN02745126_06087</name>
</gene>
<dbReference type="Proteomes" id="UP000190092">
    <property type="component" value="Unassembled WGS sequence"/>
</dbReference>
<reference evidence="3" key="1">
    <citation type="submission" date="2017-02" db="EMBL/GenBank/DDBJ databases">
        <authorList>
            <person name="Varghese N."/>
            <person name="Submissions S."/>
        </authorList>
    </citation>
    <scope>NUCLEOTIDE SEQUENCE [LARGE SCALE GENOMIC DNA]</scope>
    <source>
        <strain evidence="3">ATCC 27094</strain>
    </source>
</reference>
<feature type="transmembrane region" description="Helical" evidence="1">
    <location>
        <begin position="127"/>
        <end position="145"/>
    </location>
</feature>
<feature type="transmembrane region" description="Helical" evidence="1">
    <location>
        <begin position="361"/>
        <end position="381"/>
    </location>
</feature>
<evidence type="ECO:0000313" key="2">
    <source>
        <dbReference type="EMBL" id="SKA38704.1"/>
    </source>
</evidence>
<feature type="transmembrane region" description="Helical" evidence="1">
    <location>
        <begin position="151"/>
        <end position="171"/>
    </location>
</feature>
<feature type="transmembrane region" description="Helical" evidence="1">
    <location>
        <begin position="12"/>
        <end position="36"/>
    </location>
</feature>
<dbReference type="RefSeq" id="WP_139374177.1">
    <property type="nucleotide sequence ID" value="NZ_FUWJ01000016.1"/>
</dbReference>
<feature type="transmembrane region" description="Helical" evidence="1">
    <location>
        <begin position="302"/>
        <end position="323"/>
    </location>
</feature>
<evidence type="ECO:0000256" key="1">
    <source>
        <dbReference type="SAM" id="Phobius"/>
    </source>
</evidence>
<evidence type="ECO:0008006" key="4">
    <source>
        <dbReference type="Google" id="ProtNLM"/>
    </source>
</evidence>
<name>A0A1T4TE16_9HYPH</name>
<protein>
    <recommendedName>
        <fullName evidence="4">4-amino-4-deoxy-L-arabinose transferase</fullName>
    </recommendedName>
</protein>
<feature type="transmembrane region" description="Helical" evidence="1">
    <location>
        <begin position="387"/>
        <end position="409"/>
    </location>
</feature>
<dbReference type="EMBL" id="FUWJ01000016">
    <property type="protein sequence ID" value="SKA38704.1"/>
    <property type="molecule type" value="Genomic_DNA"/>
</dbReference>
<keyword evidence="3" id="KW-1185">Reference proteome</keyword>
<sequence length="533" mass="57696">MQLQGARGLGQGRTVLMCVVLTVIVVLVYTLVALAVRPGLYSDSGWGLLGWEAGRGLPFNYAAYVDPDDISADRIGFPTWWSPGQYFFPGILERAGLDLGLALTIVTCIFSAAGLAGWFVLYRSFGFPAATSAITVALVSLTRHFTLPFGIYNGGEVLLVGVAPWFLVLVWRLRQFGWWTIGPLLVGAAAMVFAKLSGLVISGAAIGAAVLSPAGPWFSRDRLGRALVAFVTLALMGTLFYFLWFSRGETPVSPRSQVAWSAVASYVTYAVSATASAALSLGDLAAYVFLNPAHPVLASGLTIYWLLLPLALATFAFVGWRLHREYADYLRFVLFLGLGVGLVLTAISTRGADIGSDERHLRIVSLLLLAGIVHAVVTARSLWPRGLFVAVVAISSAYGLASAATHAAADRAHPLGVRGFRHLIADAATLDYIHSIDVPAPDRRSTLIYTTSPEIALEVRNVRVMSNHADFETPEELERARFHGRVPHLYVIVQKRLVENGKAEKMLRSFVDYPSDKWRATPVGDFVSFAATP</sequence>
<keyword evidence="1" id="KW-1133">Transmembrane helix</keyword>
<keyword evidence="1" id="KW-0812">Transmembrane</keyword>
<feature type="transmembrane region" description="Helical" evidence="1">
    <location>
        <begin position="226"/>
        <end position="246"/>
    </location>
</feature>
<organism evidence="2 3">
    <name type="scientific">Enhydrobacter aerosaccus</name>
    <dbReference type="NCBI Taxonomy" id="225324"/>
    <lineage>
        <taxon>Bacteria</taxon>
        <taxon>Pseudomonadati</taxon>
        <taxon>Pseudomonadota</taxon>
        <taxon>Alphaproteobacteria</taxon>
        <taxon>Hyphomicrobiales</taxon>
        <taxon>Enhydrobacter</taxon>
    </lineage>
</organism>
<dbReference type="STRING" id="225324.SAMN02745126_06087"/>
<dbReference type="OrthoDB" id="796333at2"/>
<feature type="transmembrane region" description="Helical" evidence="1">
    <location>
        <begin position="329"/>
        <end position="349"/>
    </location>
</feature>
<feature type="transmembrane region" description="Helical" evidence="1">
    <location>
        <begin position="99"/>
        <end position="120"/>
    </location>
</feature>
<feature type="transmembrane region" description="Helical" evidence="1">
    <location>
        <begin position="266"/>
        <end position="290"/>
    </location>
</feature>